<dbReference type="InterPro" id="IPR036388">
    <property type="entry name" value="WH-like_DNA-bd_sf"/>
</dbReference>
<dbReference type="CDD" id="cd07377">
    <property type="entry name" value="WHTH_GntR"/>
    <property type="match status" value="1"/>
</dbReference>
<dbReference type="OrthoDB" id="9788098at2"/>
<feature type="domain" description="HTH gntR-type" evidence="4">
    <location>
        <begin position="19"/>
        <end position="86"/>
    </location>
</feature>
<name>A0A5N3PGL7_9HYPH</name>
<dbReference type="SUPFAM" id="SSF46785">
    <property type="entry name" value="Winged helix' DNA-binding domain"/>
    <property type="match status" value="1"/>
</dbReference>
<evidence type="ECO:0000256" key="1">
    <source>
        <dbReference type="ARBA" id="ARBA00023015"/>
    </source>
</evidence>
<dbReference type="PANTHER" id="PTHR43537">
    <property type="entry name" value="TRANSCRIPTIONAL REGULATOR, GNTR FAMILY"/>
    <property type="match status" value="1"/>
</dbReference>
<keyword evidence="2" id="KW-0238">DNA-binding</keyword>
<dbReference type="GO" id="GO:0003677">
    <property type="term" value="F:DNA binding"/>
    <property type="evidence" value="ECO:0007669"/>
    <property type="project" value="UniProtKB-KW"/>
</dbReference>
<dbReference type="InterPro" id="IPR036390">
    <property type="entry name" value="WH_DNA-bd_sf"/>
</dbReference>
<sequence>MTIETALAARNPAERERYGSAADYAYAALRSEIVEGRFAPGRRMREIELASWLGVSRTPTRQALSRLEIEGLLNLKPRTGLVVASLDDEAMDELYEMRSVLEGAAAAMAARHASARDLEALVNLVETEASLPADPIVRYRHNLAFHGAIYTAAHNRFLMKSLHALNDAIALLGPTTMAAEGRLAGAAAEHRMIVESIGRRDAAQAEQDARAHVLKALDLRRAMRNSPY</sequence>
<evidence type="ECO:0000256" key="2">
    <source>
        <dbReference type="ARBA" id="ARBA00023125"/>
    </source>
</evidence>
<dbReference type="EMBL" id="VCMV01000003">
    <property type="protein sequence ID" value="KAB0268874.1"/>
    <property type="molecule type" value="Genomic_DNA"/>
</dbReference>
<dbReference type="PANTHER" id="PTHR43537:SF49">
    <property type="entry name" value="TRANSCRIPTIONAL REGULATORY PROTEIN"/>
    <property type="match status" value="1"/>
</dbReference>
<evidence type="ECO:0000313" key="5">
    <source>
        <dbReference type="EMBL" id="KAB0268874.1"/>
    </source>
</evidence>
<dbReference type="SMART" id="SM00345">
    <property type="entry name" value="HTH_GNTR"/>
    <property type="match status" value="1"/>
</dbReference>
<proteinExistence type="predicted"/>
<dbReference type="Gene3D" id="1.10.10.10">
    <property type="entry name" value="Winged helix-like DNA-binding domain superfamily/Winged helix DNA-binding domain"/>
    <property type="match status" value="1"/>
</dbReference>
<dbReference type="SUPFAM" id="SSF48008">
    <property type="entry name" value="GntR ligand-binding domain-like"/>
    <property type="match status" value="1"/>
</dbReference>
<organism evidence="5 6">
    <name type="scientific">Microvirga brassicacearum</name>
    <dbReference type="NCBI Taxonomy" id="2580413"/>
    <lineage>
        <taxon>Bacteria</taxon>
        <taxon>Pseudomonadati</taxon>
        <taxon>Pseudomonadota</taxon>
        <taxon>Alphaproteobacteria</taxon>
        <taxon>Hyphomicrobiales</taxon>
        <taxon>Methylobacteriaceae</taxon>
        <taxon>Microvirga</taxon>
    </lineage>
</organism>
<dbReference type="Gene3D" id="1.20.120.530">
    <property type="entry name" value="GntR ligand-binding domain-like"/>
    <property type="match status" value="1"/>
</dbReference>
<keyword evidence="3" id="KW-0804">Transcription</keyword>
<dbReference type="Proteomes" id="UP000325684">
    <property type="component" value="Unassembled WGS sequence"/>
</dbReference>
<dbReference type="Pfam" id="PF00392">
    <property type="entry name" value="GntR"/>
    <property type="match status" value="1"/>
</dbReference>
<keyword evidence="6" id="KW-1185">Reference proteome</keyword>
<reference evidence="5 6" key="1">
    <citation type="journal article" date="2019" name="Microorganisms">
        <title>Genome Insights into the Novel Species Microvirga brassicacearum, a Rapeseed Endophyte with Biotechnological Potential.</title>
        <authorList>
            <person name="Jimenez-Gomez A."/>
            <person name="Saati-Santamaria Z."/>
            <person name="Igual J.M."/>
            <person name="Rivas R."/>
            <person name="Mateos P.F."/>
            <person name="Garcia-Fraile P."/>
        </authorList>
    </citation>
    <scope>NUCLEOTIDE SEQUENCE [LARGE SCALE GENOMIC DNA]</scope>
    <source>
        <strain evidence="5 6">CDVBN77</strain>
    </source>
</reference>
<dbReference type="GO" id="GO:0003700">
    <property type="term" value="F:DNA-binding transcription factor activity"/>
    <property type="evidence" value="ECO:0007669"/>
    <property type="project" value="InterPro"/>
</dbReference>
<evidence type="ECO:0000256" key="3">
    <source>
        <dbReference type="ARBA" id="ARBA00023163"/>
    </source>
</evidence>
<dbReference type="AlphaFoldDB" id="A0A5N3PGL7"/>
<dbReference type="RefSeq" id="WP_150941931.1">
    <property type="nucleotide sequence ID" value="NZ_VCMV01000003.1"/>
</dbReference>
<dbReference type="InterPro" id="IPR008920">
    <property type="entry name" value="TF_FadR/GntR_C"/>
</dbReference>
<keyword evidence="1" id="KW-0805">Transcription regulation</keyword>
<dbReference type="InterPro" id="IPR000524">
    <property type="entry name" value="Tscrpt_reg_HTH_GntR"/>
</dbReference>
<accession>A0A5N3PGL7</accession>
<dbReference type="Pfam" id="PF07729">
    <property type="entry name" value="FCD"/>
    <property type="match status" value="1"/>
</dbReference>
<evidence type="ECO:0000259" key="4">
    <source>
        <dbReference type="PROSITE" id="PS50949"/>
    </source>
</evidence>
<dbReference type="PROSITE" id="PS50949">
    <property type="entry name" value="HTH_GNTR"/>
    <property type="match status" value="1"/>
</dbReference>
<dbReference type="PRINTS" id="PR00035">
    <property type="entry name" value="HTHGNTR"/>
</dbReference>
<comment type="caution">
    <text evidence="5">The sequence shown here is derived from an EMBL/GenBank/DDBJ whole genome shotgun (WGS) entry which is preliminary data.</text>
</comment>
<dbReference type="SMART" id="SM00895">
    <property type="entry name" value="FCD"/>
    <property type="match status" value="1"/>
</dbReference>
<protein>
    <submittedName>
        <fullName evidence="5">GntR family transcriptional regulator</fullName>
    </submittedName>
</protein>
<dbReference type="InterPro" id="IPR011711">
    <property type="entry name" value="GntR_C"/>
</dbReference>
<evidence type="ECO:0000313" key="6">
    <source>
        <dbReference type="Proteomes" id="UP000325684"/>
    </source>
</evidence>
<gene>
    <name evidence="5" type="ORF">FEZ63_01795</name>
</gene>